<dbReference type="NCBIfam" id="TIGR00797">
    <property type="entry name" value="matE"/>
    <property type="match status" value="1"/>
</dbReference>
<feature type="transmembrane region" description="Helical" evidence="2">
    <location>
        <begin position="259"/>
        <end position="281"/>
    </location>
</feature>
<dbReference type="PANTHER" id="PTHR43298:SF2">
    <property type="entry name" value="FMN_FAD EXPORTER YEEO-RELATED"/>
    <property type="match status" value="1"/>
</dbReference>
<dbReference type="GO" id="GO:0042910">
    <property type="term" value="F:xenobiotic transmembrane transporter activity"/>
    <property type="evidence" value="ECO:0007669"/>
    <property type="project" value="InterPro"/>
</dbReference>
<feature type="transmembrane region" description="Helical" evidence="2">
    <location>
        <begin position="94"/>
        <end position="112"/>
    </location>
</feature>
<proteinExistence type="predicted"/>
<feature type="transmembrane region" description="Helical" evidence="2">
    <location>
        <begin position="132"/>
        <end position="155"/>
    </location>
</feature>
<keyword evidence="2" id="KW-0812">Transmembrane</keyword>
<accession>A0A4R6Z6W7</accession>
<keyword evidence="4" id="KW-1185">Reference proteome</keyword>
<evidence type="ECO:0000256" key="1">
    <source>
        <dbReference type="ARBA" id="ARBA00022448"/>
    </source>
</evidence>
<feature type="transmembrane region" description="Helical" evidence="2">
    <location>
        <begin position="419"/>
        <end position="437"/>
    </location>
</feature>
<feature type="transmembrane region" description="Helical" evidence="2">
    <location>
        <begin position="287"/>
        <end position="304"/>
    </location>
</feature>
<dbReference type="RefSeq" id="WP_133817213.1">
    <property type="nucleotide sequence ID" value="NZ_SNZH01000002.1"/>
</dbReference>
<dbReference type="Pfam" id="PF01554">
    <property type="entry name" value="MatE"/>
    <property type="match status" value="2"/>
</dbReference>
<evidence type="ECO:0000313" key="4">
    <source>
        <dbReference type="Proteomes" id="UP000295293"/>
    </source>
</evidence>
<dbReference type="AlphaFoldDB" id="A0A4R6Z6W7"/>
<dbReference type="EMBL" id="SNZH01000002">
    <property type="protein sequence ID" value="TDR47492.1"/>
    <property type="molecule type" value="Genomic_DNA"/>
</dbReference>
<feature type="transmembrane region" description="Helical" evidence="2">
    <location>
        <begin position="357"/>
        <end position="379"/>
    </location>
</feature>
<gene>
    <name evidence="3" type="ORF">DFR29_102152</name>
</gene>
<dbReference type="PANTHER" id="PTHR43298">
    <property type="entry name" value="MULTIDRUG RESISTANCE PROTEIN NORM-RELATED"/>
    <property type="match status" value="1"/>
</dbReference>
<keyword evidence="2" id="KW-0472">Membrane</keyword>
<dbReference type="GO" id="GO:0005886">
    <property type="term" value="C:plasma membrane"/>
    <property type="evidence" value="ECO:0007669"/>
    <property type="project" value="TreeGrafter"/>
</dbReference>
<evidence type="ECO:0000256" key="2">
    <source>
        <dbReference type="SAM" id="Phobius"/>
    </source>
</evidence>
<reference evidence="3 4" key="1">
    <citation type="submission" date="2019-03" db="EMBL/GenBank/DDBJ databases">
        <title>Genomic Encyclopedia of Type Strains, Phase IV (KMG-IV): sequencing the most valuable type-strain genomes for metagenomic binning, comparative biology and taxonomic classification.</title>
        <authorList>
            <person name="Goeker M."/>
        </authorList>
    </citation>
    <scope>NUCLEOTIDE SEQUENCE [LARGE SCALE GENOMIC DNA]</scope>
    <source>
        <strain evidence="3 4">DSM 21667</strain>
    </source>
</reference>
<feature type="transmembrane region" description="Helical" evidence="2">
    <location>
        <begin position="53"/>
        <end position="73"/>
    </location>
</feature>
<feature type="transmembrane region" description="Helical" evidence="2">
    <location>
        <begin position="391"/>
        <end position="413"/>
    </location>
</feature>
<dbReference type="OrthoDB" id="9780160at2"/>
<dbReference type="CDD" id="cd13133">
    <property type="entry name" value="MATE_like_7"/>
    <property type="match status" value="1"/>
</dbReference>
<dbReference type="InterPro" id="IPR050222">
    <property type="entry name" value="MATE_MdtK"/>
</dbReference>
<dbReference type="GO" id="GO:0015297">
    <property type="term" value="F:antiporter activity"/>
    <property type="evidence" value="ECO:0007669"/>
    <property type="project" value="InterPro"/>
</dbReference>
<organism evidence="3 4">
    <name type="scientific">Tahibacter aquaticus</name>
    <dbReference type="NCBI Taxonomy" id="520092"/>
    <lineage>
        <taxon>Bacteria</taxon>
        <taxon>Pseudomonadati</taxon>
        <taxon>Pseudomonadota</taxon>
        <taxon>Gammaproteobacteria</taxon>
        <taxon>Lysobacterales</taxon>
        <taxon>Rhodanobacteraceae</taxon>
        <taxon>Tahibacter</taxon>
    </lineage>
</organism>
<keyword evidence="2" id="KW-1133">Transmembrane helix</keyword>
<feature type="transmembrane region" description="Helical" evidence="2">
    <location>
        <begin position="187"/>
        <end position="215"/>
    </location>
</feature>
<dbReference type="Proteomes" id="UP000295293">
    <property type="component" value="Unassembled WGS sequence"/>
</dbReference>
<protein>
    <submittedName>
        <fullName evidence="3">MATE family multidrug resistance protein</fullName>
    </submittedName>
</protein>
<name>A0A4R6Z6W7_9GAMM</name>
<feature type="transmembrane region" description="Helical" evidence="2">
    <location>
        <begin position="162"/>
        <end position="181"/>
    </location>
</feature>
<evidence type="ECO:0000313" key="3">
    <source>
        <dbReference type="EMBL" id="TDR47492.1"/>
    </source>
</evidence>
<keyword evidence="1" id="KW-0813">Transport</keyword>
<feature type="transmembrane region" description="Helical" evidence="2">
    <location>
        <begin position="316"/>
        <end position="337"/>
    </location>
</feature>
<dbReference type="InterPro" id="IPR002528">
    <property type="entry name" value="MATE_fam"/>
</dbReference>
<sequence>MNAFGADRRALEALLQTAVPVAVSQGSLAAMYFTDRYFMSRLDGLHIAAAHGGALASYLCIALFVGLISYATVLVAHHFGTGRYAQCAKVTTQGLILCLALTPLIALFAWAVGGIFQPLGHAPEQVALERDYFFLLMVAATLSLPKTCIGAFFIGTDRTRQVMVIELLGTLLNAPLAYLLIFGKWGFPALGIAGAAIATIVATAFSLLLLLAAYLAPANRRTFHIGHSLRFDAAIAGPYLALGSSAGFERFLSISAFNLFLLLFQSYGVAESTAAAIVLGWDSVLRVPMLGLAVALSSLVARHAGAGDWQAVRRTVGAGAMLAIGYTAAVGATMLLWQEPMIRLFLADGTDHSAVMALARWMMLGVIGYLAADALAVLAAGVLRGLGDTRWILLVSGLVHWLMLGIQVVAIRWLGLPALLSFGVFVLMVVCLATLYVRRARRAVRTHRTSLQ</sequence>
<comment type="caution">
    <text evidence="3">The sequence shown here is derived from an EMBL/GenBank/DDBJ whole genome shotgun (WGS) entry which is preliminary data.</text>
</comment>